<protein>
    <recommendedName>
        <fullName evidence="2">LTD domain-containing protein</fullName>
    </recommendedName>
</protein>
<dbReference type="InterPro" id="IPR001322">
    <property type="entry name" value="Lamin_tail_dom"/>
</dbReference>
<dbReference type="InterPro" id="IPR029052">
    <property type="entry name" value="Metallo-depent_PP-like"/>
</dbReference>
<comment type="caution">
    <text evidence="3">The sequence shown here is derived from an EMBL/GenBank/DDBJ whole genome shotgun (WGS) entry which is preliminary data.</text>
</comment>
<dbReference type="Gene3D" id="2.60.40.1260">
    <property type="entry name" value="Lamin Tail domain"/>
    <property type="match status" value="1"/>
</dbReference>
<dbReference type="Gene3D" id="3.60.21.10">
    <property type="match status" value="1"/>
</dbReference>
<dbReference type="GO" id="GO:0000272">
    <property type="term" value="P:polysaccharide catabolic process"/>
    <property type="evidence" value="ECO:0007669"/>
    <property type="project" value="InterPro"/>
</dbReference>
<dbReference type="InterPro" id="IPR036439">
    <property type="entry name" value="Dockerin_dom_sf"/>
</dbReference>
<feature type="region of interest" description="Disordered" evidence="1">
    <location>
        <begin position="606"/>
        <end position="625"/>
    </location>
</feature>
<dbReference type="InterPro" id="IPR004843">
    <property type="entry name" value="Calcineurin-like_PHP"/>
</dbReference>
<dbReference type="AlphaFoldDB" id="A0A5C5YUI9"/>
<dbReference type="RefSeq" id="WP_146584517.1">
    <property type="nucleotide sequence ID" value="NZ_SJPO01000002.1"/>
</dbReference>
<gene>
    <name evidence="3" type="ORF">Pla123a_10170</name>
</gene>
<reference evidence="3 4" key="1">
    <citation type="submission" date="2019-02" db="EMBL/GenBank/DDBJ databases">
        <title>Deep-cultivation of Planctomycetes and their phenomic and genomic characterization uncovers novel biology.</title>
        <authorList>
            <person name="Wiegand S."/>
            <person name="Jogler M."/>
            <person name="Boedeker C."/>
            <person name="Pinto D."/>
            <person name="Vollmers J."/>
            <person name="Rivas-Marin E."/>
            <person name="Kohn T."/>
            <person name="Peeters S.H."/>
            <person name="Heuer A."/>
            <person name="Rast P."/>
            <person name="Oberbeckmann S."/>
            <person name="Bunk B."/>
            <person name="Jeske O."/>
            <person name="Meyerdierks A."/>
            <person name="Storesund J.E."/>
            <person name="Kallscheuer N."/>
            <person name="Luecker S."/>
            <person name="Lage O.M."/>
            <person name="Pohl T."/>
            <person name="Merkel B.J."/>
            <person name="Hornburger P."/>
            <person name="Mueller R.-W."/>
            <person name="Bruemmer F."/>
            <person name="Labrenz M."/>
            <person name="Spormann A.M."/>
            <person name="Op Den Camp H."/>
            <person name="Overmann J."/>
            <person name="Amann R."/>
            <person name="Jetten M.S.M."/>
            <person name="Mascher T."/>
            <person name="Medema M.H."/>
            <person name="Devos D.P."/>
            <person name="Kaster A.-K."/>
            <person name="Ovreas L."/>
            <person name="Rohde M."/>
            <person name="Galperin M.Y."/>
            <person name="Jogler C."/>
        </authorList>
    </citation>
    <scope>NUCLEOTIDE SEQUENCE [LARGE SCALE GENOMIC DNA]</scope>
    <source>
        <strain evidence="3 4">Pla123a</strain>
    </source>
</reference>
<evidence type="ECO:0000256" key="1">
    <source>
        <dbReference type="SAM" id="MobiDB-lite"/>
    </source>
</evidence>
<dbReference type="OrthoDB" id="9772095at2"/>
<dbReference type="Pfam" id="PF00149">
    <property type="entry name" value="Metallophos"/>
    <property type="match status" value="1"/>
</dbReference>
<dbReference type="Pfam" id="PF00932">
    <property type="entry name" value="LTD"/>
    <property type="match status" value="1"/>
</dbReference>
<dbReference type="EMBL" id="SJPO01000002">
    <property type="protein sequence ID" value="TWT78227.1"/>
    <property type="molecule type" value="Genomic_DNA"/>
</dbReference>
<keyword evidence="4" id="KW-1185">Reference proteome</keyword>
<dbReference type="PANTHER" id="PTHR43143:SF5">
    <property type="entry name" value="SECRETED PROTEIN"/>
    <property type="match status" value="1"/>
</dbReference>
<evidence type="ECO:0000313" key="3">
    <source>
        <dbReference type="EMBL" id="TWT78227.1"/>
    </source>
</evidence>
<organism evidence="3 4">
    <name type="scientific">Posidoniimonas polymericola</name>
    <dbReference type="NCBI Taxonomy" id="2528002"/>
    <lineage>
        <taxon>Bacteria</taxon>
        <taxon>Pseudomonadati</taxon>
        <taxon>Planctomycetota</taxon>
        <taxon>Planctomycetia</taxon>
        <taxon>Pirellulales</taxon>
        <taxon>Lacipirellulaceae</taxon>
        <taxon>Posidoniimonas</taxon>
    </lineage>
</organism>
<name>A0A5C5YUI9_9BACT</name>
<dbReference type="PROSITE" id="PS51841">
    <property type="entry name" value="LTD"/>
    <property type="match status" value="1"/>
</dbReference>
<sequence>MPARPILTAATAVLCLAVHRPEAWGDVLISEVMYNVQGADVEAGVFNKEWIELFNSGDQVVDLGDWSIGDLQDGDFASRFPDRTLLYPNEAMVVTGDAATFDAMWGSGIKRIEVQNFPALANSPSATNETLAIRNAAGVIVDSVNLQQSGGWPRIDGSDGHAISLLPQGLSVAGNDVGANWSPSIMGVYGGWFSDVGDLGENHGSPGFVATEQQSPFAPSPDADWSMVVLPDTQNYVKSTQYRNTLTQMTQWAVDNREAFKIQLVLQEGDIVNNNNTNNPTSGDQVSSQQWANAKASMGVLDGQLPYILAAGNHDYGTTDAQNRLTELNNYFAASDNPLNDPAQGGIMAGQKDPGRLENAYYDFVAPDGRKMLVLSLEWEPRPETVAWANQIAADPQYADHTAVLLTHAYAYGSERRYSGSRVEADADGEELWQDLVSQHGNFELVFNGHFGGDGAGYVGSRGAGGSVHQMFFNTQFQTNAGGGWLRLVEFLEDGRTVRVRTYSPYYDLYRTDHANAFDLAVSLNLAGDFNRDSVVDAADYAIWREAVNTGSLAADANGDLLVDQADYEIWRLNFGRRAAGSTPAAAPEPSTLVLAFTTLTVLGRRRATPPRPGRPIHYARRSAA</sequence>
<evidence type="ECO:0000313" key="4">
    <source>
        <dbReference type="Proteomes" id="UP000318478"/>
    </source>
</evidence>
<dbReference type="Gene3D" id="1.10.1330.10">
    <property type="entry name" value="Dockerin domain"/>
    <property type="match status" value="1"/>
</dbReference>
<proteinExistence type="predicted"/>
<dbReference type="SUPFAM" id="SSF74853">
    <property type="entry name" value="Lamin A/C globular tail domain"/>
    <property type="match status" value="1"/>
</dbReference>
<dbReference type="SUPFAM" id="SSF56300">
    <property type="entry name" value="Metallo-dependent phosphatases"/>
    <property type="match status" value="1"/>
</dbReference>
<dbReference type="GO" id="GO:0016787">
    <property type="term" value="F:hydrolase activity"/>
    <property type="evidence" value="ECO:0007669"/>
    <property type="project" value="InterPro"/>
</dbReference>
<dbReference type="InterPro" id="IPR051918">
    <property type="entry name" value="STPP_CPPED1"/>
</dbReference>
<dbReference type="Proteomes" id="UP000318478">
    <property type="component" value="Unassembled WGS sequence"/>
</dbReference>
<dbReference type="InterPro" id="IPR036415">
    <property type="entry name" value="Lamin_tail_dom_sf"/>
</dbReference>
<accession>A0A5C5YUI9</accession>
<dbReference type="PANTHER" id="PTHR43143">
    <property type="entry name" value="METALLOPHOSPHOESTERASE, CALCINEURIN SUPERFAMILY"/>
    <property type="match status" value="1"/>
</dbReference>
<feature type="domain" description="LTD" evidence="2">
    <location>
        <begin position="15"/>
        <end position="150"/>
    </location>
</feature>
<dbReference type="SUPFAM" id="SSF63446">
    <property type="entry name" value="Type I dockerin domain"/>
    <property type="match status" value="1"/>
</dbReference>
<evidence type="ECO:0000259" key="2">
    <source>
        <dbReference type="PROSITE" id="PS51841"/>
    </source>
</evidence>